<evidence type="ECO:0000259" key="8">
    <source>
        <dbReference type="PROSITE" id="PS50253"/>
    </source>
</evidence>
<sequence length="194" mass="21851">MAADIKIVEEAKKPLSMHPQKFALWLFIVTVIMLFGAWTSAYIVKRGDIGWSEIVIPNLFYVNTGIIVLSSISMVWAVNAARKDNLEKLKLAISITTILGVAFLVGQFLAYGEMIAMKEFFTGGNVSHSFMYVLSGAHALHVIGGVVFLLIVLTASFKNKVHSKSMVRIEMCATYWHFLDILWLYLFIFLILNR</sequence>
<dbReference type="SUPFAM" id="SSF81452">
    <property type="entry name" value="Cytochrome c oxidase subunit III-like"/>
    <property type="match status" value="1"/>
</dbReference>
<comment type="subcellular location">
    <subcellularLocation>
        <location evidence="6">Cell membrane</location>
        <topology evidence="6">Multi-pass membrane protein</topology>
    </subcellularLocation>
    <subcellularLocation>
        <location evidence="1">Membrane</location>
        <topology evidence="1">Multi-pass membrane protein</topology>
    </subcellularLocation>
</comment>
<evidence type="ECO:0000256" key="1">
    <source>
        <dbReference type="ARBA" id="ARBA00004141"/>
    </source>
</evidence>
<dbReference type="PROSITE" id="PS50253">
    <property type="entry name" value="COX3"/>
    <property type="match status" value="1"/>
</dbReference>
<dbReference type="InterPro" id="IPR024791">
    <property type="entry name" value="Cyt_c/ubiquinol_Oxase_su3"/>
</dbReference>
<evidence type="ECO:0000256" key="3">
    <source>
        <dbReference type="ARBA" id="ARBA00022692"/>
    </source>
</evidence>
<evidence type="ECO:0000313" key="9">
    <source>
        <dbReference type="EMBL" id="MBT1705240.1"/>
    </source>
</evidence>
<reference evidence="9 10" key="1">
    <citation type="submission" date="2021-05" db="EMBL/GenBank/DDBJ databases">
        <title>A Polyphasic approach of four new species of the genus Ohtaekwangia: Ohtaekwangia histidinii sp. nov., Ohtaekwangia cretensis sp. nov., Ohtaekwangia indiensis sp. nov., Ohtaekwangia reichenbachii sp. nov. from diverse environment.</title>
        <authorList>
            <person name="Octaviana S."/>
        </authorList>
    </citation>
    <scope>NUCLEOTIDE SEQUENCE [LARGE SCALE GENOMIC DNA]</scope>
    <source>
        <strain evidence="9 10">PWU20</strain>
    </source>
</reference>
<dbReference type="PANTHER" id="PTHR11403">
    <property type="entry name" value="CYTOCHROME C OXIDASE SUBUNIT III"/>
    <property type="match status" value="1"/>
</dbReference>
<dbReference type="Gene3D" id="1.20.120.80">
    <property type="entry name" value="Cytochrome c oxidase, subunit III, four-helix bundle"/>
    <property type="match status" value="1"/>
</dbReference>
<gene>
    <name evidence="9" type="ORF">KK060_18245</name>
</gene>
<accession>A0ABS5VUX3</accession>
<keyword evidence="10" id="KW-1185">Reference proteome</keyword>
<dbReference type="InterPro" id="IPR000298">
    <property type="entry name" value="Cyt_c_oxidase-like_su3"/>
</dbReference>
<name>A0ABS5VUX3_9BACT</name>
<dbReference type="Proteomes" id="UP000772618">
    <property type="component" value="Unassembled WGS sequence"/>
</dbReference>
<feature type="transmembrane region" description="Helical" evidence="7">
    <location>
        <begin position="174"/>
        <end position="192"/>
    </location>
</feature>
<dbReference type="RefSeq" id="WP_254155195.1">
    <property type="nucleotide sequence ID" value="NZ_JAHESD010000050.1"/>
</dbReference>
<protein>
    <submittedName>
        <fullName evidence="9">Cytochrome c oxidase subunit 3</fullName>
    </submittedName>
</protein>
<keyword evidence="4 7" id="KW-1133">Transmembrane helix</keyword>
<comment type="caution">
    <text evidence="9">The sequence shown here is derived from an EMBL/GenBank/DDBJ whole genome shotgun (WGS) entry which is preliminary data.</text>
</comment>
<evidence type="ECO:0000256" key="6">
    <source>
        <dbReference type="RuleBase" id="RU003376"/>
    </source>
</evidence>
<organism evidence="9 10">
    <name type="scientific">Chryseosolibacter indicus</name>
    <dbReference type="NCBI Taxonomy" id="2782351"/>
    <lineage>
        <taxon>Bacteria</taxon>
        <taxon>Pseudomonadati</taxon>
        <taxon>Bacteroidota</taxon>
        <taxon>Cytophagia</taxon>
        <taxon>Cytophagales</taxon>
        <taxon>Chryseotaleaceae</taxon>
        <taxon>Chryseosolibacter</taxon>
    </lineage>
</organism>
<evidence type="ECO:0000256" key="5">
    <source>
        <dbReference type="ARBA" id="ARBA00023136"/>
    </source>
</evidence>
<dbReference type="Pfam" id="PF00510">
    <property type="entry name" value="COX3"/>
    <property type="match status" value="1"/>
</dbReference>
<feature type="transmembrane region" description="Helical" evidence="7">
    <location>
        <begin position="22"/>
        <end position="44"/>
    </location>
</feature>
<comment type="similarity">
    <text evidence="2 6">Belongs to the cytochrome c oxidase subunit 3 family.</text>
</comment>
<keyword evidence="5 7" id="KW-0472">Membrane</keyword>
<feature type="transmembrane region" description="Helical" evidence="7">
    <location>
        <begin position="91"/>
        <end position="110"/>
    </location>
</feature>
<evidence type="ECO:0000256" key="7">
    <source>
        <dbReference type="SAM" id="Phobius"/>
    </source>
</evidence>
<feature type="transmembrane region" description="Helical" evidence="7">
    <location>
        <begin position="130"/>
        <end position="153"/>
    </location>
</feature>
<dbReference type="EMBL" id="JAHESD010000050">
    <property type="protein sequence ID" value="MBT1705240.1"/>
    <property type="molecule type" value="Genomic_DNA"/>
</dbReference>
<keyword evidence="3 6" id="KW-0812">Transmembrane</keyword>
<dbReference type="InterPro" id="IPR035973">
    <property type="entry name" value="Cyt_c_oxidase_su3-like_sf"/>
</dbReference>
<feature type="domain" description="Heme-copper oxidase subunit III family profile" evidence="8">
    <location>
        <begin position="21"/>
        <end position="194"/>
    </location>
</feature>
<dbReference type="InterPro" id="IPR013833">
    <property type="entry name" value="Cyt_c_oxidase_su3_a-hlx"/>
</dbReference>
<evidence type="ECO:0000256" key="2">
    <source>
        <dbReference type="ARBA" id="ARBA00010581"/>
    </source>
</evidence>
<feature type="transmembrane region" description="Helical" evidence="7">
    <location>
        <begin position="59"/>
        <end position="79"/>
    </location>
</feature>
<evidence type="ECO:0000313" key="10">
    <source>
        <dbReference type="Proteomes" id="UP000772618"/>
    </source>
</evidence>
<evidence type="ECO:0000256" key="4">
    <source>
        <dbReference type="ARBA" id="ARBA00022989"/>
    </source>
</evidence>
<dbReference type="PANTHER" id="PTHR11403:SF10">
    <property type="entry name" value="CYTOCHROME C OXIDASE"/>
    <property type="match status" value="1"/>
</dbReference>
<proteinExistence type="inferred from homology"/>